<accession>A0A6T7RYS8</accession>
<feature type="domain" description="Thioredoxin" evidence="2">
    <location>
        <begin position="90"/>
        <end position="176"/>
    </location>
</feature>
<feature type="region of interest" description="Disordered" evidence="1">
    <location>
        <begin position="199"/>
        <end position="244"/>
    </location>
</feature>
<dbReference type="Pfam" id="PF00085">
    <property type="entry name" value="Thioredoxin"/>
    <property type="match status" value="1"/>
</dbReference>
<evidence type="ECO:0000256" key="1">
    <source>
        <dbReference type="SAM" id="MobiDB-lite"/>
    </source>
</evidence>
<dbReference type="AlphaFoldDB" id="A0A6T7RYS8"/>
<dbReference type="PANTHER" id="PTHR21148">
    <property type="entry name" value="THIOREDOXIN DOMAIN-CONTAINING PROTEIN 9"/>
    <property type="match status" value="1"/>
</dbReference>
<dbReference type="SUPFAM" id="SSF52833">
    <property type="entry name" value="Thioredoxin-like"/>
    <property type="match status" value="1"/>
</dbReference>
<proteinExistence type="predicted"/>
<dbReference type="EMBL" id="HBEO01023866">
    <property type="protein sequence ID" value="CAD8494383.1"/>
    <property type="molecule type" value="Transcribed_RNA"/>
</dbReference>
<dbReference type="EMBL" id="HBEO01023865">
    <property type="protein sequence ID" value="CAD8494381.1"/>
    <property type="molecule type" value="Transcribed_RNA"/>
</dbReference>
<evidence type="ECO:0000259" key="2">
    <source>
        <dbReference type="Pfam" id="PF00085"/>
    </source>
</evidence>
<organism evidence="4">
    <name type="scientific">Hanusia phi</name>
    <dbReference type="NCBI Taxonomy" id="3032"/>
    <lineage>
        <taxon>Eukaryota</taxon>
        <taxon>Cryptophyceae</taxon>
        <taxon>Pyrenomonadales</taxon>
        <taxon>Geminigeraceae</taxon>
        <taxon>Hanusia</taxon>
    </lineage>
</organism>
<name>A0A6T7RYS8_9CRYP</name>
<protein>
    <recommendedName>
        <fullName evidence="2">Thioredoxin domain-containing protein</fullName>
    </recommendedName>
</protein>
<evidence type="ECO:0000313" key="3">
    <source>
        <dbReference type="EMBL" id="CAD8494381.1"/>
    </source>
</evidence>
<dbReference type="Gene3D" id="3.40.30.10">
    <property type="entry name" value="Glutaredoxin"/>
    <property type="match status" value="1"/>
</dbReference>
<gene>
    <name evidence="3" type="ORF">HPHI1048_LOCUS16081</name>
    <name evidence="4" type="ORF">HPHI1048_LOCUS16082</name>
</gene>
<reference evidence="4" key="1">
    <citation type="submission" date="2021-01" db="EMBL/GenBank/DDBJ databases">
        <authorList>
            <person name="Corre E."/>
            <person name="Pelletier E."/>
            <person name="Niang G."/>
            <person name="Scheremetjew M."/>
            <person name="Finn R."/>
            <person name="Kale V."/>
            <person name="Holt S."/>
            <person name="Cochrane G."/>
            <person name="Meng A."/>
            <person name="Brown T."/>
            <person name="Cohen L."/>
        </authorList>
    </citation>
    <scope>NUCLEOTIDE SEQUENCE</scope>
    <source>
        <strain evidence="4">CCMP325</strain>
    </source>
</reference>
<dbReference type="CDD" id="cd02989">
    <property type="entry name" value="Phd_like_TxnDC9"/>
    <property type="match status" value="1"/>
</dbReference>
<dbReference type="InterPro" id="IPR036249">
    <property type="entry name" value="Thioredoxin-like_sf"/>
</dbReference>
<dbReference type="InterPro" id="IPR013766">
    <property type="entry name" value="Thioredoxin_domain"/>
</dbReference>
<evidence type="ECO:0000313" key="4">
    <source>
        <dbReference type="EMBL" id="CAD8494383.1"/>
    </source>
</evidence>
<sequence length="244" mass="27621">MPTVGELKQEAQLGALEAALHAAVRDYKAELTADEAKEKAKEKAFNEQEVDLLDGDDLDSLYMQRLQELKLEAQRRDEQKRLGHGQYRLVAEPEFLKEVTGSENIVCHFFCDDFIRCKIVDKHLGAIARKYVEAKFIRVSAPDAPFFVQKLKIKVLPCIVMFKGGIAVDRVVGFEELGGVDDFKQERLEKRLAGRGMVQYKGEDSSDDEDEDEVKQRTKISGGALYSGSKYSKKYSGDDSDEEW</sequence>